<dbReference type="PANTHER" id="PTHR10963:SF68">
    <property type="entry name" value="GLYCOSIDASE CRH1-RELATED"/>
    <property type="match status" value="1"/>
</dbReference>
<organism evidence="22 23">
    <name type="scientific">Gomphillus americanus</name>
    <dbReference type="NCBI Taxonomy" id="1940652"/>
    <lineage>
        <taxon>Eukaryota</taxon>
        <taxon>Fungi</taxon>
        <taxon>Dikarya</taxon>
        <taxon>Ascomycota</taxon>
        <taxon>Pezizomycotina</taxon>
        <taxon>Lecanoromycetes</taxon>
        <taxon>OSLEUM clade</taxon>
        <taxon>Ostropomycetidae</taxon>
        <taxon>Ostropales</taxon>
        <taxon>Graphidaceae</taxon>
        <taxon>Gomphilloideae</taxon>
        <taxon>Gomphillus</taxon>
    </lineage>
</organism>
<dbReference type="PIRSF" id="PIRSF037299">
    <property type="entry name" value="Glycosidase_CRH1_prd"/>
    <property type="match status" value="1"/>
</dbReference>
<comment type="similarity">
    <text evidence="15">Belongs to the glycosyl hydrolase 16 family. CRH1 subfamily.</text>
</comment>
<evidence type="ECO:0000256" key="19">
    <source>
        <dbReference type="SAM" id="MobiDB-lite"/>
    </source>
</evidence>
<evidence type="ECO:0000259" key="21">
    <source>
        <dbReference type="PROSITE" id="PS51762"/>
    </source>
</evidence>
<keyword evidence="5" id="KW-0328">Glycosyltransferase</keyword>
<keyword evidence="23" id="KW-1185">Reference proteome</keyword>
<dbReference type="Gene3D" id="2.60.120.200">
    <property type="match status" value="1"/>
</dbReference>
<keyword evidence="13" id="KW-0326">Glycosidase</keyword>
<dbReference type="CDD" id="cd02183">
    <property type="entry name" value="GH16_fungal_CRH1_transglycosylase"/>
    <property type="match status" value="1"/>
</dbReference>
<evidence type="ECO:0000256" key="3">
    <source>
        <dbReference type="ARBA" id="ARBA00004589"/>
    </source>
</evidence>
<comment type="catalytic activity">
    <reaction evidence="1">
        <text>Random endo-hydrolysis of N-acetyl-beta-D-glucosaminide (1-&gt;4)-beta-linkages in chitin and chitodextrins.</text>
        <dbReference type="EC" id="3.2.1.14"/>
    </reaction>
</comment>
<dbReference type="GO" id="GO:0016757">
    <property type="term" value="F:glycosyltransferase activity"/>
    <property type="evidence" value="ECO:0007669"/>
    <property type="project" value="UniProtKB-KW"/>
</dbReference>
<protein>
    <recommendedName>
        <fullName evidence="16">Crh-like protein</fullName>
        <ecNumber evidence="16">3.2.-.-</ecNumber>
    </recommendedName>
</protein>
<dbReference type="GO" id="GO:0009277">
    <property type="term" value="C:fungal-type cell wall"/>
    <property type="evidence" value="ECO:0007669"/>
    <property type="project" value="TreeGrafter"/>
</dbReference>
<keyword evidence="4" id="KW-0336">GPI-anchor</keyword>
<dbReference type="PANTHER" id="PTHR10963">
    <property type="entry name" value="GLYCOSYL HYDROLASE-RELATED"/>
    <property type="match status" value="1"/>
</dbReference>
<dbReference type="GO" id="GO:0008843">
    <property type="term" value="F:endochitinase activity"/>
    <property type="evidence" value="ECO:0007669"/>
    <property type="project" value="UniProtKB-EC"/>
</dbReference>
<dbReference type="InterPro" id="IPR013320">
    <property type="entry name" value="ConA-like_dom_sf"/>
</dbReference>
<dbReference type="AlphaFoldDB" id="A0A8H3ES87"/>
<keyword evidence="6" id="KW-0808">Transferase</keyword>
<evidence type="ECO:0000256" key="2">
    <source>
        <dbReference type="ARBA" id="ARBA00004196"/>
    </source>
</evidence>
<feature type="compositionally biased region" description="Low complexity" evidence="19">
    <location>
        <begin position="356"/>
        <end position="378"/>
    </location>
</feature>
<keyword evidence="7 20" id="KW-0732">Signal</keyword>
<dbReference type="OrthoDB" id="4781at2759"/>
<dbReference type="SUPFAM" id="SSF49899">
    <property type="entry name" value="Concanavalin A-like lectins/glucanases"/>
    <property type="match status" value="1"/>
</dbReference>
<evidence type="ECO:0000256" key="1">
    <source>
        <dbReference type="ARBA" id="ARBA00000822"/>
    </source>
</evidence>
<keyword evidence="9 16" id="KW-0472">Membrane</keyword>
<keyword evidence="12" id="KW-0449">Lipoprotein</keyword>
<dbReference type="Pfam" id="PF00722">
    <property type="entry name" value="Glyco_hydro_16"/>
    <property type="match status" value="1"/>
</dbReference>
<evidence type="ECO:0000256" key="11">
    <source>
        <dbReference type="ARBA" id="ARBA00023180"/>
    </source>
</evidence>
<dbReference type="InterPro" id="IPR050546">
    <property type="entry name" value="Glycosyl_Hydrlase_16"/>
</dbReference>
<dbReference type="GO" id="GO:0098552">
    <property type="term" value="C:side of membrane"/>
    <property type="evidence" value="ECO:0007669"/>
    <property type="project" value="UniProtKB-KW"/>
</dbReference>
<evidence type="ECO:0000256" key="20">
    <source>
        <dbReference type="SAM" id="SignalP"/>
    </source>
</evidence>
<dbReference type="Proteomes" id="UP000664169">
    <property type="component" value="Unassembled WGS sequence"/>
</dbReference>
<feature type="disulfide bond" evidence="18">
    <location>
        <begin position="25"/>
        <end position="32"/>
    </location>
</feature>
<dbReference type="PROSITE" id="PS51762">
    <property type="entry name" value="GH16_2"/>
    <property type="match status" value="1"/>
</dbReference>
<evidence type="ECO:0000256" key="18">
    <source>
        <dbReference type="PIRSR" id="PIRSR037299-2"/>
    </source>
</evidence>
<feature type="compositionally biased region" description="Gly residues" evidence="19">
    <location>
        <begin position="339"/>
        <end position="355"/>
    </location>
</feature>
<feature type="compositionally biased region" description="Low complexity" evidence="19">
    <location>
        <begin position="320"/>
        <end position="338"/>
    </location>
</feature>
<proteinExistence type="inferred from homology"/>
<evidence type="ECO:0000256" key="5">
    <source>
        <dbReference type="ARBA" id="ARBA00022676"/>
    </source>
</evidence>
<evidence type="ECO:0000256" key="15">
    <source>
        <dbReference type="ARBA" id="ARBA00038074"/>
    </source>
</evidence>
<dbReference type="GO" id="GO:0031505">
    <property type="term" value="P:fungal-type cell wall organization"/>
    <property type="evidence" value="ECO:0007669"/>
    <property type="project" value="TreeGrafter"/>
</dbReference>
<sequence>MRSTQYLTAVAALVAPTLAQTFTSCNPLEKACPANPALGKSVAYNFASGAPSDFTVAAGKAPVFSSDGAHFTIAKDGDAPTVSSNWYMMFGHYKIVMKPAPGAGIVSSLVLLSDDLDEVDWEWVGSQGGKVQTNYFGKGNTTVYDRGLTLSDGTKSDGFNTYELDWTAEHVQWIINGNVVRTLTPATADYNQYPQSPMQLKIGNWPAGDSSNAGTSQWAGGNVQWSQGPFDMIVKSVEVSDYSTGKSYSYSGTSGTWESIKSDGGAISGSGSAPSSVTTASASGTTIAASSTAIAITNQPLPITTVSAPTGQLGSGSGSPTGSTSSTLVTTTPSATSGSGSGSSGSGSGGSGSGSGSNATVAVTPTSSSSSSGSNPSTGAGIQLKPLAGLAAVGLLAVVAL</sequence>
<keyword evidence="11" id="KW-0325">Glycoprotein</keyword>
<evidence type="ECO:0000256" key="7">
    <source>
        <dbReference type="ARBA" id="ARBA00022729"/>
    </source>
</evidence>
<keyword evidence="8 16" id="KW-0378">Hydrolase</keyword>
<evidence type="ECO:0000256" key="10">
    <source>
        <dbReference type="ARBA" id="ARBA00023157"/>
    </source>
</evidence>
<reference evidence="22" key="1">
    <citation type="submission" date="2021-03" db="EMBL/GenBank/DDBJ databases">
        <authorList>
            <person name="Tagirdzhanova G."/>
        </authorList>
    </citation>
    <scope>NUCLEOTIDE SEQUENCE</scope>
</reference>
<comment type="subcellular location">
    <subcellularLocation>
        <location evidence="2">Cell envelope</location>
    </subcellularLocation>
    <subcellularLocation>
        <location evidence="3">Membrane</location>
        <topology evidence="3">Lipid-anchor</topology>
        <topology evidence="3">GPI-anchor</topology>
    </subcellularLocation>
</comment>
<name>A0A8H3ES87_9LECA</name>
<evidence type="ECO:0000256" key="4">
    <source>
        <dbReference type="ARBA" id="ARBA00022622"/>
    </source>
</evidence>
<evidence type="ECO:0000256" key="6">
    <source>
        <dbReference type="ARBA" id="ARBA00022679"/>
    </source>
</evidence>
<keyword evidence="10 18" id="KW-1015">Disulfide bond</keyword>
<evidence type="ECO:0000256" key="16">
    <source>
        <dbReference type="PIRNR" id="PIRNR037299"/>
    </source>
</evidence>
<dbReference type="InterPro" id="IPR000757">
    <property type="entry name" value="Beta-glucanase-like"/>
</dbReference>
<evidence type="ECO:0000256" key="17">
    <source>
        <dbReference type="PIRSR" id="PIRSR037299-1"/>
    </source>
</evidence>
<feature type="domain" description="GH16" evidence="21">
    <location>
        <begin position="8"/>
        <end position="234"/>
    </location>
</feature>
<accession>A0A8H3ES87</accession>
<feature type="chain" id="PRO_5034440879" description="Crh-like protein" evidence="20">
    <location>
        <begin position="20"/>
        <end position="401"/>
    </location>
</feature>
<dbReference type="GO" id="GO:0005975">
    <property type="term" value="P:carbohydrate metabolic process"/>
    <property type="evidence" value="ECO:0007669"/>
    <property type="project" value="InterPro"/>
</dbReference>
<feature type="active site" description="Proton donor" evidence="17">
    <location>
        <position position="122"/>
    </location>
</feature>
<dbReference type="PROSITE" id="PS51257">
    <property type="entry name" value="PROKAR_LIPOPROTEIN"/>
    <property type="match status" value="1"/>
</dbReference>
<evidence type="ECO:0000313" key="23">
    <source>
        <dbReference type="Proteomes" id="UP000664169"/>
    </source>
</evidence>
<dbReference type="EC" id="3.2.-.-" evidence="16"/>
<evidence type="ECO:0000256" key="12">
    <source>
        <dbReference type="ARBA" id="ARBA00023288"/>
    </source>
</evidence>
<feature type="region of interest" description="Disordered" evidence="19">
    <location>
        <begin position="306"/>
        <end position="378"/>
    </location>
</feature>
<dbReference type="InterPro" id="IPR017168">
    <property type="entry name" value="CHR-like"/>
</dbReference>
<evidence type="ECO:0000256" key="13">
    <source>
        <dbReference type="ARBA" id="ARBA00023295"/>
    </source>
</evidence>
<gene>
    <name evidence="22" type="ORF">GOMPHAMPRED_007362</name>
</gene>
<evidence type="ECO:0000256" key="8">
    <source>
        <dbReference type="ARBA" id="ARBA00022801"/>
    </source>
</evidence>
<keyword evidence="14" id="KW-0961">Cell wall biogenesis/degradation</keyword>
<evidence type="ECO:0000256" key="9">
    <source>
        <dbReference type="ARBA" id="ARBA00023136"/>
    </source>
</evidence>
<feature type="active site" description="Nucleophile" evidence="17">
    <location>
        <position position="118"/>
    </location>
</feature>
<dbReference type="EMBL" id="CAJPDQ010000006">
    <property type="protein sequence ID" value="CAF9911277.1"/>
    <property type="molecule type" value="Genomic_DNA"/>
</dbReference>
<evidence type="ECO:0000313" key="22">
    <source>
        <dbReference type="EMBL" id="CAF9911277.1"/>
    </source>
</evidence>
<feature type="signal peptide" evidence="20">
    <location>
        <begin position="1"/>
        <end position="19"/>
    </location>
</feature>
<comment type="caution">
    <text evidence="22">The sequence shown here is derived from an EMBL/GenBank/DDBJ whole genome shotgun (WGS) entry which is preliminary data.</text>
</comment>
<evidence type="ECO:0000256" key="14">
    <source>
        <dbReference type="ARBA" id="ARBA00023316"/>
    </source>
</evidence>